<feature type="compositionally biased region" description="Gly residues" evidence="1">
    <location>
        <begin position="52"/>
        <end position="67"/>
    </location>
</feature>
<reference evidence="2 3" key="1">
    <citation type="submission" date="2019-02" db="EMBL/GenBank/DDBJ databases">
        <title>Deep-cultivation of Planctomycetes and their phenomic and genomic characterization uncovers novel biology.</title>
        <authorList>
            <person name="Wiegand S."/>
            <person name="Jogler M."/>
            <person name="Boedeker C."/>
            <person name="Pinto D."/>
            <person name="Vollmers J."/>
            <person name="Rivas-Marin E."/>
            <person name="Kohn T."/>
            <person name="Peeters S.H."/>
            <person name="Heuer A."/>
            <person name="Rast P."/>
            <person name="Oberbeckmann S."/>
            <person name="Bunk B."/>
            <person name="Jeske O."/>
            <person name="Meyerdierks A."/>
            <person name="Storesund J.E."/>
            <person name="Kallscheuer N."/>
            <person name="Luecker S."/>
            <person name="Lage O.M."/>
            <person name="Pohl T."/>
            <person name="Merkel B.J."/>
            <person name="Hornburger P."/>
            <person name="Mueller R.-W."/>
            <person name="Bruemmer F."/>
            <person name="Labrenz M."/>
            <person name="Spormann A.M."/>
            <person name="Op den Camp H."/>
            <person name="Overmann J."/>
            <person name="Amann R."/>
            <person name="Jetten M.S.M."/>
            <person name="Mascher T."/>
            <person name="Medema M.H."/>
            <person name="Devos D.P."/>
            <person name="Kaster A.-K."/>
            <person name="Ovreas L."/>
            <person name="Rohde M."/>
            <person name="Galperin M.Y."/>
            <person name="Jogler C."/>
        </authorList>
    </citation>
    <scope>NUCLEOTIDE SEQUENCE [LARGE SCALE GENOMIC DNA]</scope>
    <source>
        <strain evidence="2 3">Pan44</strain>
    </source>
</reference>
<name>A0A517S9D7_9PLAN</name>
<sequence>MKRSVIHAILVGLLSSQLFLGTAFGRGFGGGGFRGGGGGGFRGGGGGGFHGGGGGFHGGGGMSGGGFRPSSGSHPSISRPSSHPVSRPGGSGVSRPGGSGVSRPGGSGISRPGGGGLNRPAGGSGLHPNVVHRPGQRPGGLQVGNRPQINPGGGITRPDLTPGGRPSIGGGNARPNLPGHTAGIGGHRPENLPGLANRLPDHNTATLPGLGPNRPGQGGAGERFQPGNRPGDRGPGDRGNNNIANRGGDRNSNNNIINRGGDRNSININGGDRNININRPGAGGAGTRWTPGESGHIADRHNDLSNRFDEHWGDSDWHHQQWNGPNGGEINHVGFWGPNGYWGHTGAWGPNGGHWGHSTGIGPNGAWGHTVGWGPNGNVWGHGGAIGPNGAFGWAGYSGPPGHWSRNWGGWYNGYAPAWGYGRWDYLWNNYPVAMAFGATMWGINAANWMFGVGGYYNPYYSSGGGGYVDYSQPIVGDPSYMVSDETVDQSAAVTTDAAAPADPVTTAFDQARDAFKSDQFQQALDLTSQALKTAPRDAAINEFRGLCLFALGQYRDAAATIHPVLAAGPGWDWTTMISLYSNADVYTEQVRKLENAIKADPQPDAEFLLAYHYITQGHKDDAVALLEDVVKRQPKDELAAELVKMYAPESSTPPAASSPVASSDNVKDPAWPIEKLQATWTAKDDGGTYLLMLNKDDSFTWEFSRDGKPQKVSGAYVVRGNNLVMQPDSGGVMLSEIDLQNATTLSFSPLGDSKKLTFSKS</sequence>
<protein>
    <submittedName>
        <fullName evidence="2">Tetratricopeptide repeat protein</fullName>
    </submittedName>
</protein>
<feature type="compositionally biased region" description="Low complexity" evidence="1">
    <location>
        <begin position="238"/>
        <end position="280"/>
    </location>
</feature>
<keyword evidence="3" id="KW-1185">Reference proteome</keyword>
<dbReference type="Proteomes" id="UP000315700">
    <property type="component" value="Chromosome"/>
</dbReference>
<dbReference type="Pfam" id="PF13432">
    <property type="entry name" value="TPR_16"/>
    <property type="match status" value="2"/>
</dbReference>
<dbReference type="InterPro" id="IPR011990">
    <property type="entry name" value="TPR-like_helical_dom_sf"/>
</dbReference>
<feature type="compositionally biased region" description="Low complexity" evidence="1">
    <location>
        <begin position="68"/>
        <end position="88"/>
    </location>
</feature>
<accession>A0A517S9D7</accession>
<gene>
    <name evidence="2" type="ORF">Pan44_07500</name>
</gene>
<evidence type="ECO:0000256" key="1">
    <source>
        <dbReference type="SAM" id="MobiDB-lite"/>
    </source>
</evidence>
<dbReference type="InParanoid" id="A0A517S9D7"/>
<dbReference type="Gene3D" id="1.25.40.10">
    <property type="entry name" value="Tetratricopeptide repeat domain"/>
    <property type="match status" value="1"/>
</dbReference>
<proteinExistence type="predicted"/>
<dbReference type="OrthoDB" id="211976at2"/>
<evidence type="ECO:0000313" key="3">
    <source>
        <dbReference type="Proteomes" id="UP000315700"/>
    </source>
</evidence>
<feature type="region of interest" description="Disordered" evidence="1">
    <location>
        <begin position="52"/>
        <end position="301"/>
    </location>
</feature>
<dbReference type="EMBL" id="CP036271">
    <property type="protein sequence ID" value="QDT52738.1"/>
    <property type="molecule type" value="Genomic_DNA"/>
</dbReference>
<dbReference type="KEGG" id="ccos:Pan44_07500"/>
<organism evidence="2 3">
    <name type="scientific">Caulifigura coniformis</name>
    <dbReference type="NCBI Taxonomy" id="2527983"/>
    <lineage>
        <taxon>Bacteria</taxon>
        <taxon>Pseudomonadati</taxon>
        <taxon>Planctomycetota</taxon>
        <taxon>Planctomycetia</taxon>
        <taxon>Planctomycetales</taxon>
        <taxon>Planctomycetaceae</taxon>
        <taxon>Caulifigura</taxon>
    </lineage>
</organism>
<dbReference type="AlphaFoldDB" id="A0A517S9D7"/>
<dbReference type="SUPFAM" id="SSF48452">
    <property type="entry name" value="TPR-like"/>
    <property type="match status" value="1"/>
</dbReference>
<feature type="compositionally biased region" description="Gly residues" evidence="1">
    <location>
        <begin position="89"/>
        <end position="125"/>
    </location>
</feature>
<evidence type="ECO:0000313" key="2">
    <source>
        <dbReference type="EMBL" id="QDT52738.1"/>
    </source>
</evidence>